<evidence type="ECO:0000259" key="1">
    <source>
        <dbReference type="Pfam" id="PF07883"/>
    </source>
</evidence>
<dbReference type="Pfam" id="PF07883">
    <property type="entry name" value="Cupin_2"/>
    <property type="match status" value="1"/>
</dbReference>
<comment type="caution">
    <text evidence="2">The sequence shown here is derived from an EMBL/GenBank/DDBJ whole genome shotgun (WGS) entry which is preliminary data.</text>
</comment>
<dbReference type="SUPFAM" id="SSF51182">
    <property type="entry name" value="RmlC-like cupins"/>
    <property type="match status" value="1"/>
</dbReference>
<dbReference type="Proteomes" id="UP000224915">
    <property type="component" value="Unassembled WGS sequence"/>
</dbReference>
<accession>A0A2A9CZR5</accession>
<gene>
    <name evidence="2" type="ORF">ATL40_1504</name>
</gene>
<dbReference type="Gene3D" id="2.60.120.10">
    <property type="entry name" value="Jelly Rolls"/>
    <property type="match status" value="1"/>
</dbReference>
<feature type="domain" description="Cupin type-2" evidence="1">
    <location>
        <begin position="42"/>
        <end position="107"/>
    </location>
</feature>
<proteinExistence type="predicted"/>
<name>A0A2A9CZR5_9MICO</name>
<dbReference type="InterPro" id="IPR014710">
    <property type="entry name" value="RmlC-like_jellyroll"/>
</dbReference>
<sequence>MEIYLTPRYEVEAWGSAGVVMDVMPALDQGLTVRTRTRIHIAHIAAGGTLGEHPATRRQIFAVVQGLAHIDTDGEGKRELPAGSLVIWEPGERHQTWAIEDVIAVVIETDASVDLPDHFERVV</sequence>
<dbReference type="OrthoDB" id="3782397at2"/>
<dbReference type="EMBL" id="PDJD01000001">
    <property type="protein sequence ID" value="PFG19927.1"/>
    <property type="molecule type" value="Genomic_DNA"/>
</dbReference>
<organism evidence="2 3">
    <name type="scientific">Serinibacter salmoneus</name>
    <dbReference type="NCBI Taxonomy" id="556530"/>
    <lineage>
        <taxon>Bacteria</taxon>
        <taxon>Bacillati</taxon>
        <taxon>Actinomycetota</taxon>
        <taxon>Actinomycetes</taxon>
        <taxon>Micrococcales</taxon>
        <taxon>Beutenbergiaceae</taxon>
        <taxon>Serinibacter</taxon>
    </lineage>
</organism>
<reference evidence="2 3" key="1">
    <citation type="submission" date="2017-10" db="EMBL/GenBank/DDBJ databases">
        <title>Sequencing the genomes of 1000 actinobacteria strains.</title>
        <authorList>
            <person name="Klenk H.-P."/>
        </authorList>
    </citation>
    <scope>NUCLEOTIDE SEQUENCE [LARGE SCALE GENOMIC DNA]</scope>
    <source>
        <strain evidence="2 3">DSM 21801</strain>
    </source>
</reference>
<keyword evidence="3" id="KW-1185">Reference proteome</keyword>
<evidence type="ECO:0000313" key="3">
    <source>
        <dbReference type="Proteomes" id="UP000224915"/>
    </source>
</evidence>
<dbReference type="AlphaFoldDB" id="A0A2A9CZR5"/>
<dbReference type="InterPro" id="IPR013096">
    <property type="entry name" value="Cupin_2"/>
</dbReference>
<evidence type="ECO:0000313" key="2">
    <source>
        <dbReference type="EMBL" id="PFG19927.1"/>
    </source>
</evidence>
<dbReference type="RefSeq" id="WP_098468978.1">
    <property type="nucleotide sequence ID" value="NZ_PDJD01000001.1"/>
</dbReference>
<dbReference type="InterPro" id="IPR011051">
    <property type="entry name" value="RmlC_Cupin_sf"/>
</dbReference>
<protein>
    <recommendedName>
        <fullName evidence="1">Cupin type-2 domain-containing protein</fullName>
    </recommendedName>
</protein>